<proteinExistence type="predicted"/>
<dbReference type="EMBL" id="LZEX01000003">
    <property type="protein sequence ID" value="OBU10530.1"/>
    <property type="molecule type" value="Genomic_DNA"/>
</dbReference>
<dbReference type="AlphaFoldDB" id="A0A1B8HMJ2"/>
<accession>A0A1B8HMJ2</accession>
<name>A0A1B8HMJ2_9GAMM</name>
<gene>
    <name evidence="1" type="ORF">AYY17_15395</name>
</gene>
<evidence type="ECO:0000313" key="2">
    <source>
        <dbReference type="Proteomes" id="UP000092247"/>
    </source>
</evidence>
<dbReference type="Proteomes" id="UP000092247">
    <property type="component" value="Unassembled WGS sequence"/>
</dbReference>
<sequence>MNKTTGMVKINFRRNLSMSHEIVNTHATTAIGEICANFTRNLGTKHEELLWGIKATRNILTGTVEIVNAIANHKKVAAVKVLTQADSDQAALDVFAKGLQRNTLVYIPHADDWDQDVLLKVMSLFGARQSKCMLGFTEPSRLCFGIYMFLVSYQIDAEYKVSRWSLNMSAPIHELASLN</sequence>
<organism evidence="1 2">
    <name type="scientific">Morganella psychrotolerans</name>
    <dbReference type="NCBI Taxonomy" id="368603"/>
    <lineage>
        <taxon>Bacteria</taxon>
        <taxon>Pseudomonadati</taxon>
        <taxon>Pseudomonadota</taxon>
        <taxon>Gammaproteobacteria</taxon>
        <taxon>Enterobacterales</taxon>
        <taxon>Morganellaceae</taxon>
        <taxon>Morganella</taxon>
    </lineage>
</organism>
<protein>
    <submittedName>
        <fullName evidence="1">Uncharacterized protein</fullName>
    </submittedName>
</protein>
<comment type="caution">
    <text evidence="1">The sequence shown here is derived from an EMBL/GenBank/DDBJ whole genome shotgun (WGS) entry which is preliminary data.</text>
</comment>
<reference evidence="1 2" key="1">
    <citation type="submission" date="2016-06" db="EMBL/GenBank/DDBJ databases">
        <authorList>
            <person name="Kjaerup R.B."/>
            <person name="Dalgaard T.S."/>
            <person name="Juul-Madsen H.R."/>
        </authorList>
    </citation>
    <scope>NUCLEOTIDE SEQUENCE [LARGE SCALE GENOMIC DNA]</scope>
    <source>
        <strain evidence="1 2">GCSL-Mp3</strain>
    </source>
</reference>
<evidence type="ECO:0000313" key="1">
    <source>
        <dbReference type="EMBL" id="OBU10530.1"/>
    </source>
</evidence>